<name>A0A9P1K0R1_9PROT</name>
<evidence type="ECO:0000256" key="2">
    <source>
        <dbReference type="ARBA" id="ARBA00022448"/>
    </source>
</evidence>
<dbReference type="InterPro" id="IPR049716">
    <property type="entry name" value="YtfR-like"/>
</dbReference>
<dbReference type="GO" id="GO:0005886">
    <property type="term" value="C:plasma membrane"/>
    <property type="evidence" value="ECO:0007669"/>
    <property type="project" value="UniProtKB-SubCell"/>
</dbReference>
<reference evidence="11 12" key="1">
    <citation type="journal article" date="2011" name="PLoS Genet.">
        <title>Azospirillum genomes reveal transition of bacteria from aquatic to terrestrial environments.</title>
        <authorList>
            <person name="Wisniewski-Dye F."/>
            <person name="Borziak K."/>
            <person name="Khalsa-Moyers G."/>
            <person name="Alexandre G."/>
            <person name="Sukharnikov L.O."/>
            <person name="Wuichet K."/>
            <person name="Hurst G.B."/>
            <person name="McDonald W.H."/>
            <person name="Robertson J.S."/>
            <person name="Barbe V."/>
            <person name="Calteau A."/>
            <person name="Rouy Z."/>
            <person name="Mangenot S."/>
            <person name="Prigent-Combaret C."/>
            <person name="Normand P."/>
            <person name="Boyer M."/>
            <person name="Siguier P."/>
            <person name="Dessaux Y."/>
            <person name="Elmerich C."/>
            <person name="Condemine G."/>
            <person name="Krishnen G."/>
            <person name="Kennedy I."/>
            <person name="Paterson A.H."/>
            <person name="Gonzalez V."/>
            <person name="Mavingui P."/>
            <person name="Zhulin I.B."/>
        </authorList>
    </citation>
    <scope>NUCLEOTIDE SEQUENCE [LARGE SCALE GENOMIC DNA]</scope>
    <source>
        <strain evidence="11 12">Sp245</strain>
    </source>
</reference>
<dbReference type="RefSeq" id="WP_014199940.1">
    <property type="nucleotide sequence ID" value="NC_016596.1"/>
</dbReference>
<accession>A0A9P1K0R1</accession>
<dbReference type="InterPro" id="IPR003439">
    <property type="entry name" value="ABC_transporter-like_ATP-bd"/>
</dbReference>
<comment type="subcellular location">
    <subcellularLocation>
        <location evidence="1">Cell membrane</location>
        <topology evidence="1">Peripheral membrane protein</topology>
    </subcellularLocation>
</comment>
<keyword evidence="7 11" id="KW-0067">ATP-binding</keyword>
<evidence type="ECO:0000256" key="9">
    <source>
        <dbReference type="ARBA" id="ARBA00023136"/>
    </source>
</evidence>
<evidence type="ECO:0000259" key="10">
    <source>
        <dbReference type="PROSITE" id="PS50893"/>
    </source>
</evidence>
<dbReference type="InterPro" id="IPR027417">
    <property type="entry name" value="P-loop_NTPase"/>
</dbReference>
<dbReference type="NCBIfam" id="NF041861">
    <property type="entry name" value="YtfR_transport"/>
    <property type="match status" value="1"/>
</dbReference>
<feature type="domain" description="ABC transporter" evidence="10">
    <location>
        <begin position="13"/>
        <end position="248"/>
    </location>
</feature>
<dbReference type="GO" id="GO:0005524">
    <property type="term" value="F:ATP binding"/>
    <property type="evidence" value="ECO:0007669"/>
    <property type="project" value="UniProtKB-KW"/>
</dbReference>
<dbReference type="InterPro" id="IPR003593">
    <property type="entry name" value="AAA+_ATPase"/>
</dbReference>
<dbReference type="PROSITE" id="PS00211">
    <property type="entry name" value="ABC_TRANSPORTER_1"/>
    <property type="match status" value="1"/>
</dbReference>
<dbReference type="PANTHER" id="PTHR43790:SF9">
    <property type="entry name" value="GALACTOFURANOSE TRANSPORTER ATP-BINDING PROTEIN YTFR"/>
    <property type="match status" value="1"/>
</dbReference>
<evidence type="ECO:0000256" key="7">
    <source>
        <dbReference type="ARBA" id="ARBA00022840"/>
    </source>
</evidence>
<feature type="domain" description="ABC transporter" evidence="10">
    <location>
        <begin position="267"/>
        <end position="509"/>
    </location>
</feature>
<protein>
    <submittedName>
        <fullName evidence="11">Sugar ABC transporter, ATP-binding component (RbsA-like)</fullName>
    </submittedName>
</protein>
<dbReference type="Proteomes" id="UP000007319">
    <property type="component" value="Plasmid AZOBR_p4"/>
</dbReference>
<dbReference type="CDD" id="cd03215">
    <property type="entry name" value="ABC_Carb_Monos_II"/>
    <property type="match status" value="1"/>
</dbReference>
<dbReference type="FunFam" id="3.40.50.300:FF:000127">
    <property type="entry name" value="Ribose import ATP-binding protein RbsA"/>
    <property type="match status" value="1"/>
</dbReference>
<keyword evidence="9" id="KW-0472">Membrane</keyword>
<keyword evidence="11" id="KW-0614">Plasmid</keyword>
<dbReference type="Pfam" id="PF00005">
    <property type="entry name" value="ABC_tran"/>
    <property type="match status" value="2"/>
</dbReference>
<dbReference type="InterPro" id="IPR017871">
    <property type="entry name" value="ABC_transporter-like_CS"/>
</dbReference>
<dbReference type="SMART" id="SM00382">
    <property type="entry name" value="AAA"/>
    <property type="match status" value="2"/>
</dbReference>
<dbReference type="SUPFAM" id="SSF52540">
    <property type="entry name" value="P-loop containing nucleoside triphosphate hydrolases"/>
    <property type="match status" value="2"/>
</dbReference>
<gene>
    <name evidence="11" type="ORF">AZOBR_p440157</name>
</gene>
<evidence type="ECO:0000256" key="5">
    <source>
        <dbReference type="ARBA" id="ARBA00022737"/>
    </source>
</evidence>
<dbReference type="PANTHER" id="PTHR43790">
    <property type="entry name" value="CARBOHYDRATE TRANSPORT ATP-BINDING PROTEIN MG119-RELATED"/>
    <property type="match status" value="1"/>
</dbReference>
<evidence type="ECO:0000313" key="12">
    <source>
        <dbReference type="Proteomes" id="UP000007319"/>
    </source>
</evidence>
<evidence type="ECO:0000256" key="8">
    <source>
        <dbReference type="ARBA" id="ARBA00022967"/>
    </source>
</evidence>
<dbReference type="PROSITE" id="PS50893">
    <property type="entry name" value="ABC_TRANSPORTER_2"/>
    <property type="match status" value="2"/>
</dbReference>
<dbReference type="InterPro" id="IPR050107">
    <property type="entry name" value="ABC_carbohydrate_import_ATPase"/>
</dbReference>
<dbReference type="KEGG" id="abs:AZOBR_p440157"/>
<evidence type="ECO:0000256" key="6">
    <source>
        <dbReference type="ARBA" id="ARBA00022741"/>
    </source>
</evidence>
<keyword evidence="5" id="KW-0677">Repeat</keyword>
<dbReference type="Gene3D" id="3.40.50.300">
    <property type="entry name" value="P-loop containing nucleotide triphosphate hydrolases"/>
    <property type="match status" value="2"/>
</dbReference>
<evidence type="ECO:0000256" key="1">
    <source>
        <dbReference type="ARBA" id="ARBA00004202"/>
    </source>
</evidence>
<evidence type="ECO:0000256" key="3">
    <source>
        <dbReference type="ARBA" id="ARBA00022475"/>
    </source>
</evidence>
<geneLocation type="plasmid" evidence="11 12">
    <name>AZOBR_p4</name>
</geneLocation>
<keyword evidence="3" id="KW-1003">Cell membrane</keyword>
<dbReference type="AlphaFoldDB" id="A0A9P1K0R1"/>
<evidence type="ECO:0000256" key="4">
    <source>
        <dbReference type="ARBA" id="ARBA00022597"/>
    </source>
</evidence>
<sequence length="516" mass="56517">MTDPTPTASPPLLAIRGLSKAFLGVQALDGVDFTVRHGEIHALLGENGAGKSTLIKTLTGVYQRDAGTVTLEGRAIAPRGVEEAQRLHIGTVYQEVNLLPNLSVAENLFLGRQPMRFGLVDRGAMRRRARAVLIPYGLTLDVTAPLGRFSVATQQIVAIARAVDMSAKVLILDEPTASLDAQEVAVLFKVMRTLRSRGIGIVFVTHFLDQVYALCDRITVLRNGRLVGERRTAELPRLDLVAMMLGRELEAVAHRIAPPADDAEEDARPPLVRFRGYGKARSVEPFDLDIRPGEVVGLAGLLGSGRTETARLVFGMDRADRGEAAVDGQAVRLRGPRDAIRLGFGFCPEDRKKEGIVGALSVRENIILALQARQGWLRPIPRCRQEEIADRFIRLLDIRTPHAEQPIQLLSGGNQQKALLARWLATEPRLLILDEPTRGIDVGAHAEIIRLIERLCADGMALLVVSSELEEIVAYSRRVVVLRDRRHVAELRGGEVAVDRIVAAIASESVPEEPRP</sequence>
<keyword evidence="8" id="KW-1278">Translocase</keyword>
<keyword evidence="12" id="KW-1185">Reference proteome</keyword>
<keyword evidence="2" id="KW-0813">Transport</keyword>
<evidence type="ECO:0000313" key="11">
    <source>
        <dbReference type="EMBL" id="CCD03444.1"/>
    </source>
</evidence>
<keyword evidence="6" id="KW-0547">Nucleotide-binding</keyword>
<dbReference type="EMBL" id="HE577331">
    <property type="protein sequence ID" value="CCD03444.1"/>
    <property type="molecule type" value="Genomic_DNA"/>
</dbReference>
<keyword evidence="4" id="KW-0762">Sugar transport</keyword>
<dbReference type="GO" id="GO:0016887">
    <property type="term" value="F:ATP hydrolysis activity"/>
    <property type="evidence" value="ECO:0007669"/>
    <property type="project" value="InterPro"/>
</dbReference>
<dbReference type="CDD" id="cd03216">
    <property type="entry name" value="ABC_Carb_Monos_I"/>
    <property type="match status" value="1"/>
</dbReference>
<organism evidence="11 12">
    <name type="scientific">Azospirillum baldaniorum</name>
    <dbReference type="NCBI Taxonomy" id="1064539"/>
    <lineage>
        <taxon>Bacteria</taxon>
        <taxon>Pseudomonadati</taxon>
        <taxon>Pseudomonadota</taxon>
        <taxon>Alphaproteobacteria</taxon>
        <taxon>Rhodospirillales</taxon>
        <taxon>Azospirillaceae</taxon>
        <taxon>Azospirillum</taxon>
    </lineage>
</organism>
<proteinExistence type="predicted"/>